<evidence type="ECO:0000256" key="4">
    <source>
        <dbReference type="ARBA" id="ARBA00022692"/>
    </source>
</evidence>
<keyword evidence="2 7" id="KW-0813">Transport</keyword>
<dbReference type="EMBL" id="CP147988">
    <property type="protein sequence ID" value="WXK49247.1"/>
    <property type="molecule type" value="Genomic_DNA"/>
</dbReference>
<dbReference type="InterPro" id="IPR012910">
    <property type="entry name" value="Plug_dom"/>
</dbReference>
<dbReference type="InterPro" id="IPR023996">
    <property type="entry name" value="TonB-dep_OMP_SusC/RagA"/>
</dbReference>
<evidence type="ECO:0000313" key="11">
    <source>
        <dbReference type="Proteomes" id="UP001447857"/>
    </source>
</evidence>
<reference evidence="10 11" key="1">
    <citation type="submission" date="2024-02" db="EMBL/GenBank/DDBJ databases">
        <title>complete genome of Flavobacterium ginsenosidimutans Str. YTB16.</title>
        <authorList>
            <person name="Wang Q."/>
        </authorList>
    </citation>
    <scope>NUCLEOTIDE SEQUENCE [LARGE SCALE GENOMIC DNA]</scope>
    <source>
        <strain evidence="10 11">YTB16</strain>
    </source>
</reference>
<evidence type="ECO:0000256" key="6">
    <source>
        <dbReference type="ARBA" id="ARBA00023237"/>
    </source>
</evidence>
<keyword evidence="11" id="KW-1185">Reference proteome</keyword>
<comment type="similarity">
    <text evidence="7">Belongs to the TonB-dependent receptor family.</text>
</comment>
<keyword evidence="6 7" id="KW-0998">Cell outer membrane</keyword>
<dbReference type="NCBIfam" id="TIGR04057">
    <property type="entry name" value="SusC_RagA_signa"/>
    <property type="match status" value="1"/>
</dbReference>
<keyword evidence="4 7" id="KW-0812">Transmembrane</keyword>
<dbReference type="Gene3D" id="2.60.40.1120">
    <property type="entry name" value="Carboxypeptidase-like, regulatory domain"/>
    <property type="match status" value="1"/>
</dbReference>
<evidence type="ECO:0000256" key="2">
    <source>
        <dbReference type="ARBA" id="ARBA00022448"/>
    </source>
</evidence>
<feature type="chain" id="PRO_5045231161" evidence="8">
    <location>
        <begin position="21"/>
        <end position="1003"/>
    </location>
</feature>
<dbReference type="SUPFAM" id="SSF56935">
    <property type="entry name" value="Porins"/>
    <property type="match status" value="1"/>
</dbReference>
<evidence type="ECO:0000256" key="1">
    <source>
        <dbReference type="ARBA" id="ARBA00004571"/>
    </source>
</evidence>
<accession>A0ABZ2Q4A0</accession>
<keyword evidence="5 7" id="KW-0472">Membrane</keyword>
<keyword evidence="10" id="KW-0675">Receptor</keyword>
<dbReference type="Pfam" id="PF07715">
    <property type="entry name" value="Plug"/>
    <property type="match status" value="1"/>
</dbReference>
<feature type="signal peptide" evidence="8">
    <location>
        <begin position="1"/>
        <end position="20"/>
    </location>
</feature>
<evidence type="ECO:0000256" key="8">
    <source>
        <dbReference type="SAM" id="SignalP"/>
    </source>
</evidence>
<keyword evidence="8" id="KW-0732">Signal</keyword>
<dbReference type="InterPro" id="IPR037066">
    <property type="entry name" value="Plug_dom_sf"/>
</dbReference>
<sequence length="1003" mass="111127">MKFKYIGFFIALMCTAVSFGQIKIKGTVKDKANVPIPGVNVIVKGTSTSGATDFDGNYTISVPNKNAQIEFSFVGFTSQVVPVGDKTEISVVMQESSQALDEIVVVGYAAVKKSDVTSSISSVKGKELQTMTVGNVTESLQGKVSGVQVVGAGGPGAQPRVLIRGISTINLSTDPLYVVDGIPMGTSINFLSNNEIESMEVLKDASASAIYGSRASNGVILITTKKGKVGKTRFNFDLSSGMQIMNNPYNMADAEGYATIMNTAYNNSGYSDYLPNPSQYRGKTTDWWRAGIRTGTPVTNASLGVTGGSDKHTYAVSLNYYDSESMYGIGGWERITMRIANDFKFSDKFSAGITLNPRYETYGSPSNWADFDKIDPITPIYKPADQLTGLENEYSIYARSPSYVWNPVAAVKRYDDYTDQYNLNTNGYLQYTPIKGLVIRSQASIEVGDIVRDKFSPDFVIDAAHEKAEINSVEKWNTTDVNWTWQNTATYNRTFAEKHNASLMIGNTMEEYNQSTLWGYGEGVPNNSDSMRELNAATKNRNSSGTKTSSSLMSYISRFSYNYDEKYYFTGTFRRDGSSKFMENNKWANFPSASVSWRVLNEGFMESTKDLLSDLRFRAGWGRVGNQNLPSAVYQSNIGQGFYIINGEVVDTSYPSTMANKDIKWETVEDLSFGLDFGLWKNKLSGSLEYYEKKTKDMLFLKQFPTYSGFPGYSTMWTNVGSMKSNGIDLLISYKDKRGDFSWGADVTFTTVNVKMLSLSADGEKLYGSSNRTLTVEGDEPGYFYGYVADGLFQNQTELNSHTDEHGTKLQPYAQVGDIRFKDVNGDGKLDDKDRTKIGSPWADYNVGLNLNFAYKGFDLVANFYSSIGNDLINQNISDLYNGASLTNKVSGLDHMAWHGEGTSNYIPRLSKDDNNENFTKFSSFYVEDGSYVRMKNLQVGYSFYNKFGLDKLRLSLSGQNLWTWTNYTGVDPEVGGGVLGSGFGGWNYPVQPTILMGLNVAF</sequence>
<evidence type="ECO:0000256" key="7">
    <source>
        <dbReference type="PROSITE-ProRule" id="PRU01360"/>
    </source>
</evidence>
<dbReference type="NCBIfam" id="TIGR04056">
    <property type="entry name" value="OMP_RagA_SusC"/>
    <property type="match status" value="1"/>
</dbReference>
<dbReference type="Gene3D" id="2.40.170.20">
    <property type="entry name" value="TonB-dependent receptor, beta-barrel domain"/>
    <property type="match status" value="1"/>
</dbReference>
<keyword evidence="3 7" id="KW-1134">Transmembrane beta strand</keyword>
<proteinExistence type="inferred from homology"/>
<dbReference type="InterPro" id="IPR008969">
    <property type="entry name" value="CarboxyPept-like_regulatory"/>
</dbReference>
<dbReference type="SUPFAM" id="SSF49464">
    <property type="entry name" value="Carboxypeptidase regulatory domain-like"/>
    <property type="match status" value="1"/>
</dbReference>
<dbReference type="Proteomes" id="UP001447857">
    <property type="component" value="Chromosome"/>
</dbReference>
<dbReference type="InterPro" id="IPR039426">
    <property type="entry name" value="TonB-dep_rcpt-like"/>
</dbReference>
<name>A0ABZ2Q4A0_9FLAO</name>
<dbReference type="Gene3D" id="2.170.130.10">
    <property type="entry name" value="TonB-dependent receptor, plug domain"/>
    <property type="match status" value="1"/>
</dbReference>
<organism evidence="10 11">
    <name type="scientific">Flavobacterium ginsenosidimutans</name>
    <dbReference type="NCBI Taxonomy" id="687844"/>
    <lineage>
        <taxon>Bacteria</taxon>
        <taxon>Pseudomonadati</taxon>
        <taxon>Bacteroidota</taxon>
        <taxon>Flavobacteriia</taxon>
        <taxon>Flavobacteriales</taxon>
        <taxon>Flavobacteriaceae</taxon>
        <taxon>Flavobacterium</taxon>
    </lineage>
</organism>
<protein>
    <submittedName>
        <fullName evidence="10">TonB-dependent receptor</fullName>
    </submittedName>
</protein>
<gene>
    <name evidence="10" type="ORF">V6624_19690</name>
</gene>
<evidence type="ECO:0000313" key="10">
    <source>
        <dbReference type="EMBL" id="WXK49247.1"/>
    </source>
</evidence>
<evidence type="ECO:0000256" key="3">
    <source>
        <dbReference type="ARBA" id="ARBA00022452"/>
    </source>
</evidence>
<dbReference type="InterPro" id="IPR036942">
    <property type="entry name" value="Beta-barrel_TonB_sf"/>
</dbReference>
<evidence type="ECO:0000256" key="5">
    <source>
        <dbReference type="ARBA" id="ARBA00023136"/>
    </source>
</evidence>
<comment type="subcellular location">
    <subcellularLocation>
        <location evidence="1 7">Cell outer membrane</location>
        <topology evidence="1 7">Multi-pass membrane protein</topology>
    </subcellularLocation>
</comment>
<dbReference type="PROSITE" id="PS52016">
    <property type="entry name" value="TONB_DEPENDENT_REC_3"/>
    <property type="match status" value="1"/>
</dbReference>
<dbReference type="Pfam" id="PF13715">
    <property type="entry name" value="CarbopepD_reg_2"/>
    <property type="match status" value="1"/>
</dbReference>
<feature type="domain" description="TonB-dependent receptor plug" evidence="9">
    <location>
        <begin position="113"/>
        <end position="219"/>
    </location>
</feature>
<evidence type="ECO:0000259" key="9">
    <source>
        <dbReference type="Pfam" id="PF07715"/>
    </source>
</evidence>
<dbReference type="RefSeq" id="WP_338839909.1">
    <property type="nucleotide sequence ID" value="NZ_CP147988.1"/>
</dbReference>
<dbReference type="InterPro" id="IPR023997">
    <property type="entry name" value="TonB-dep_OMP_SusC/RagA_CS"/>
</dbReference>